<dbReference type="Proteomes" id="UP001159405">
    <property type="component" value="Unassembled WGS sequence"/>
</dbReference>
<evidence type="ECO:0000313" key="3">
    <source>
        <dbReference type="Proteomes" id="UP001159405"/>
    </source>
</evidence>
<evidence type="ECO:0000313" key="2">
    <source>
        <dbReference type="EMBL" id="CAH3182030.1"/>
    </source>
</evidence>
<feature type="compositionally biased region" description="Polar residues" evidence="1">
    <location>
        <begin position="77"/>
        <end position="92"/>
    </location>
</feature>
<name>A0ABN8RUK4_9CNID</name>
<feature type="non-terminal residue" evidence="2">
    <location>
        <position position="231"/>
    </location>
</feature>
<organism evidence="2 3">
    <name type="scientific">Porites lobata</name>
    <dbReference type="NCBI Taxonomy" id="104759"/>
    <lineage>
        <taxon>Eukaryota</taxon>
        <taxon>Metazoa</taxon>
        <taxon>Cnidaria</taxon>
        <taxon>Anthozoa</taxon>
        <taxon>Hexacorallia</taxon>
        <taxon>Scleractinia</taxon>
        <taxon>Fungiina</taxon>
        <taxon>Poritidae</taxon>
        <taxon>Porites</taxon>
    </lineage>
</organism>
<gene>
    <name evidence="2" type="ORF">PLOB_00026342</name>
</gene>
<dbReference type="EMBL" id="CALNXK010000312">
    <property type="protein sequence ID" value="CAH3182030.1"/>
    <property type="molecule type" value="Genomic_DNA"/>
</dbReference>
<keyword evidence="3" id="KW-1185">Reference proteome</keyword>
<proteinExistence type="predicted"/>
<reference evidence="2 3" key="1">
    <citation type="submission" date="2022-05" db="EMBL/GenBank/DDBJ databases">
        <authorList>
            <consortium name="Genoscope - CEA"/>
            <person name="William W."/>
        </authorList>
    </citation>
    <scope>NUCLEOTIDE SEQUENCE [LARGE SCALE GENOMIC DNA]</scope>
</reference>
<accession>A0ABN8RUK4</accession>
<sequence>MPYKFRRMCPICYRQDLLYLADLLRQVHKLSSEERQPLLKAALFSHQLPPSFSPRVHPQGLYTHPILQGLPQYPTSMNPQLQQPSGHQGTKQQPRKVAKIEARPCLQMTPYPDFKFNHMFSMLVVGPSQCGKTYFVEQLLTKNCIKYPSKKATRIYWFYNQWQRCYATLQRTLGDEIEFAQGLPDLSEDLREIDPKFNNVLVFDDLMSQATDSPLLSLLFTQGRHRNASAI</sequence>
<evidence type="ECO:0000256" key="1">
    <source>
        <dbReference type="SAM" id="MobiDB-lite"/>
    </source>
</evidence>
<feature type="region of interest" description="Disordered" evidence="1">
    <location>
        <begin position="77"/>
        <end position="96"/>
    </location>
</feature>
<comment type="caution">
    <text evidence="2">The sequence shown here is derived from an EMBL/GenBank/DDBJ whole genome shotgun (WGS) entry which is preliminary data.</text>
</comment>
<protein>
    <submittedName>
        <fullName evidence="2">Uncharacterized protein</fullName>
    </submittedName>
</protein>